<feature type="compositionally biased region" description="Basic residues" evidence="1">
    <location>
        <begin position="183"/>
        <end position="192"/>
    </location>
</feature>
<sequence>MATLHPKPTFLSDGILPNARPDTPPYTPHRTKRPLERADSPASSIQPTETSSPSKKAAKRRAVADNDNDNIKVEELVEGDSYFTDIEVIYPDELEEVETESDSFESYTDDGDEGAETSGLTRRLSRLRCGDDTEVDFEKERRERHLHRRTESRLFKRTHSESVKSNSEVVDAEAMADHDNKRGQRRLRRRVRGPNDSDQEASSSVYGANSSARSSVEPPSRPTTPLQFSDDENPADESMEVDET</sequence>
<proteinExistence type="predicted"/>
<keyword evidence="3" id="KW-1185">Reference proteome</keyword>
<organism evidence="2 3">
    <name type="scientific">Acrodontium crateriforme</name>
    <dbReference type="NCBI Taxonomy" id="150365"/>
    <lineage>
        <taxon>Eukaryota</taxon>
        <taxon>Fungi</taxon>
        <taxon>Dikarya</taxon>
        <taxon>Ascomycota</taxon>
        <taxon>Pezizomycotina</taxon>
        <taxon>Dothideomycetes</taxon>
        <taxon>Dothideomycetidae</taxon>
        <taxon>Mycosphaerellales</taxon>
        <taxon>Teratosphaeriaceae</taxon>
        <taxon>Acrodontium</taxon>
    </lineage>
</organism>
<feature type="compositionally biased region" description="Polar residues" evidence="1">
    <location>
        <begin position="200"/>
        <end position="214"/>
    </location>
</feature>
<dbReference type="EMBL" id="CP138583">
    <property type="protein sequence ID" value="WPH00385.1"/>
    <property type="molecule type" value="Genomic_DNA"/>
</dbReference>
<dbReference type="Proteomes" id="UP001303373">
    <property type="component" value="Chromosome 4"/>
</dbReference>
<reference evidence="2 3" key="1">
    <citation type="submission" date="2023-11" db="EMBL/GenBank/DDBJ databases">
        <title>An acidophilic fungus is an integral part of prey digestion in a carnivorous sundew plant.</title>
        <authorList>
            <person name="Tsai I.J."/>
        </authorList>
    </citation>
    <scope>NUCLEOTIDE SEQUENCE [LARGE SCALE GENOMIC DNA]</scope>
    <source>
        <strain evidence="2">169a</strain>
    </source>
</reference>
<name>A0AAQ3M2W1_9PEZI</name>
<evidence type="ECO:0000256" key="1">
    <source>
        <dbReference type="SAM" id="MobiDB-lite"/>
    </source>
</evidence>
<protein>
    <submittedName>
        <fullName evidence="2">Uncharacterized protein</fullName>
    </submittedName>
</protein>
<feature type="compositionally biased region" description="Polar residues" evidence="1">
    <location>
        <begin position="41"/>
        <end position="54"/>
    </location>
</feature>
<feature type="compositionally biased region" description="Acidic residues" evidence="1">
    <location>
        <begin position="229"/>
        <end position="244"/>
    </location>
</feature>
<feature type="region of interest" description="Disordered" evidence="1">
    <location>
        <begin position="92"/>
        <end position="244"/>
    </location>
</feature>
<dbReference type="AlphaFoldDB" id="A0AAQ3M2W1"/>
<gene>
    <name evidence="2" type="ORF">R9X50_00321200</name>
</gene>
<feature type="compositionally biased region" description="Basic and acidic residues" evidence="1">
    <location>
        <begin position="128"/>
        <end position="162"/>
    </location>
</feature>
<feature type="compositionally biased region" description="Acidic residues" evidence="1">
    <location>
        <begin position="92"/>
        <end position="115"/>
    </location>
</feature>
<feature type="region of interest" description="Disordered" evidence="1">
    <location>
        <begin position="1"/>
        <end position="72"/>
    </location>
</feature>
<accession>A0AAQ3M2W1</accession>
<evidence type="ECO:0000313" key="3">
    <source>
        <dbReference type="Proteomes" id="UP001303373"/>
    </source>
</evidence>
<evidence type="ECO:0000313" key="2">
    <source>
        <dbReference type="EMBL" id="WPH00385.1"/>
    </source>
</evidence>